<evidence type="ECO:0000259" key="1">
    <source>
        <dbReference type="PROSITE" id="PS51747"/>
    </source>
</evidence>
<proteinExistence type="predicted"/>
<dbReference type="InterPro" id="IPR016193">
    <property type="entry name" value="Cytidine_deaminase-like"/>
</dbReference>
<accession>A0A9W8HMB2</accession>
<gene>
    <name evidence="2" type="ORF">H4R20_006696</name>
</gene>
<dbReference type="PROSITE" id="PS51747">
    <property type="entry name" value="CYT_DCMP_DEAMINASES_2"/>
    <property type="match status" value="1"/>
</dbReference>
<sequence>MAEYTKKDVELMRKAIECGMKCTNVESAYNVGAVITDKNGSIISTGYSRQYPGNTHAEQCALMSIGDGPNKALLPEAALYTTMEPCSKRLSGNVPCLTRILESGIKKVFFGVKEPPNFVDCSGVEQLIKHGVQAVHIKELEDKCRQLNRHITA</sequence>
<protein>
    <recommendedName>
        <fullName evidence="1">CMP/dCMP-type deaminase domain-containing protein</fullName>
    </recommendedName>
</protein>
<evidence type="ECO:0000313" key="2">
    <source>
        <dbReference type="EMBL" id="KAJ2792955.1"/>
    </source>
</evidence>
<reference evidence="2" key="1">
    <citation type="submission" date="2022-07" db="EMBL/GenBank/DDBJ databases">
        <title>Phylogenomic reconstructions and comparative analyses of Kickxellomycotina fungi.</title>
        <authorList>
            <person name="Reynolds N.K."/>
            <person name="Stajich J.E."/>
            <person name="Barry K."/>
            <person name="Grigoriev I.V."/>
            <person name="Crous P."/>
            <person name="Smith M.E."/>
        </authorList>
    </citation>
    <scope>NUCLEOTIDE SEQUENCE</scope>
    <source>
        <strain evidence="2">NRRL 1565</strain>
    </source>
</reference>
<keyword evidence="3" id="KW-1185">Reference proteome</keyword>
<dbReference type="SUPFAM" id="SSF53927">
    <property type="entry name" value="Cytidine deaminase-like"/>
    <property type="match status" value="1"/>
</dbReference>
<organism evidence="2 3">
    <name type="scientific">Coemansia guatemalensis</name>
    <dbReference type="NCBI Taxonomy" id="2761395"/>
    <lineage>
        <taxon>Eukaryota</taxon>
        <taxon>Fungi</taxon>
        <taxon>Fungi incertae sedis</taxon>
        <taxon>Zoopagomycota</taxon>
        <taxon>Kickxellomycotina</taxon>
        <taxon>Kickxellomycetes</taxon>
        <taxon>Kickxellales</taxon>
        <taxon>Kickxellaceae</taxon>
        <taxon>Coemansia</taxon>
    </lineage>
</organism>
<comment type="caution">
    <text evidence="2">The sequence shown here is derived from an EMBL/GenBank/DDBJ whole genome shotgun (WGS) entry which is preliminary data.</text>
</comment>
<dbReference type="Pfam" id="PF18785">
    <property type="entry name" value="Inv-AAD"/>
    <property type="match status" value="1"/>
</dbReference>
<dbReference type="Proteomes" id="UP001140094">
    <property type="component" value="Unassembled WGS sequence"/>
</dbReference>
<evidence type="ECO:0000313" key="3">
    <source>
        <dbReference type="Proteomes" id="UP001140094"/>
    </source>
</evidence>
<dbReference type="OrthoDB" id="252265at2759"/>
<dbReference type="Gene3D" id="3.40.140.10">
    <property type="entry name" value="Cytidine Deaminase, domain 2"/>
    <property type="match status" value="1"/>
</dbReference>
<dbReference type="PANTHER" id="PTHR11079">
    <property type="entry name" value="CYTOSINE DEAMINASE FAMILY MEMBER"/>
    <property type="match status" value="1"/>
</dbReference>
<dbReference type="InterPro" id="IPR002125">
    <property type="entry name" value="CMP_dCMP_dom"/>
</dbReference>
<dbReference type="GO" id="GO:0006139">
    <property type="term" value="P:nucleobase-containing compound metabolic process"/>
    <property type="evidence" value="ECO:0007669"/>
    <property type="project" value="UniProtKB-ARBA"/>
</dbReference>
<name>A0A9W8HMB2_9FUNG</name>
<dbReference type="EMBL" id="JANBUO010003080">
    <property type="protein sequence ID" value="KAJ2792955.1"/>
    <property type="molecule type" value="Genomic_DNA"/>
</dbReference>
<dbReference type="AlphaFoldDB" id="A0A9W8HMB2"/>
<dbReference type="PANTHER" id="PTHR11079:SF162">
    <property type="entry name" value="RIBOFLAVIN BIOSYNTHESIS PROTEIN PYRD, CHLOROPLASTIC"/>
    <property type="match status" value="1"/>
</dbReference>
<feature type="domain" description="CMP/dCMP-type deaminase" evidence="1">
    <location>
        <begin position="6"/>
        <end position="125"/>
    </location>
</feature>
<dbReference type="GO" id="GO:0008835">
    <property type="term" value="F:diaminohydroxyphosphoribosylaminopyrimidine deaminase activity"/>
    <property type="evidence" value="ECO:0007669"/>
    <property type="project" value="TreeGrafter"/>
</dbReference>